<name>A0A4U5LWT5_STECR</name>
<accession>A0A4U5LWT5</accession>
<sequence length="217" mass="24491">MGSIKVAVRISALLKLAIFAIFVKLLAAIFWPEAFCFSVNSSKPQVETLSHPDNGQTFHFRVSYNSSDTTYRVPMKLCRQVHFQNFMCDTADLSNVDRLCFGLEKYVTVWVVQSANGLLITFGWVVAYLRRPSSAGIHQVDLAIPVVILAFISSVLWLNISMIISWPNFWWNAGWSAPHCPVDERKWASAAFIIGVLDLILLTSCFNARKITKTKKE</sequence>
<organism evidence="2 3">
    <name type="scientific">Steinernema carpocapsae</name>
    <name type="common">Entomopathogenic nematode</name>
    <dbReference type="NCBI Taxonomy" id="34508"/>
    <lineage>
        <taxon>Eukaryota</taxon>
        <taxon>Metazoa</taxon>
        <taxon>Ecdysozoa</taxon>
        <taxon>Nematoda</taxon>
        <taxon>Chromadorea</taxon>
        <taxon>Rhabditida</taxon>
        <taxon>Tylenchina</taxon>
        <taxon>Panagrolaimomorpha</taxon>
        <taxon>Strongyloidoidea</taxon>
        <taxon>Steinernematidae</taxon>
        <taxon>Steinernema</taxon>
    </lineage>
</organism>
<keyword evidence="1" id="KW-0472">Membrane</keyword>
<reference evidence="2 3" key="1">
    <citation type="journal article" date="2015" name="Genome Biol.">
        <title>Comparative genomics of Steinernema reveals deeply conserved gene regulatory networks.</title>
        <authorList>
            <person name="Dillman A.R."/>
            <person name="Macchietto M."/>
            <person name="Porter C.F."/>
            <person name="Rogers A."/>
            <person name="Williams B."/>
            <person name="Antoshechkin I."/>
            <person name="Lee M.M."/>
            <person name="Goodwin Z."/>
            <person name="Lu X."/>
            <person name="Lewis E.E."/>
            <person name="Goodrich-Blair H."/>
            <person name="Stock S.P."/>
            <person name="Adams B.J."/>
            <person name="Sternberg P.W."/>
            <person name="Mortazavi A."/>
        </authorList>
    </citation>
    <scope>NUCLEOTIDE SEQUENCE [LARGE SCALE GENOMIC DNA]</scope>
    <source>
        <strain evidence="2 3">ALL</strain>
    </source>
</reference>
<dbReference type="Proteomes" id="UP000298663">
    <property type="component" value="Unassembled WGS sequence"/>
</dbReference>
<comment type="caution">
    <text evidence="2">The sequence shown here is derived from an EMBL/GenBank/DDBJ whole genome shotgun (WGS) entry which is preliminary data.</text>
</comment>
<evidence type="ECO:0000313" key="2">
    <source>
        <dbReference type="EMBL" id="TKR60642.1"/>
    </source>
</evidence>
<dbReference type="AlphaFoldDB" id="A0A4U5LWT5"/>
<protein>
    <submittedName>
        <fullName evidence="2">Uncharacterized protein</fullName>
    </submittedName>
</protein>
<proteinExistence type="predicted"/>
<reference evidence="2 3" key="2">
    <citation type="journal article" date="2019" name="G3 (Bethesda)">
        <title>Hybrid Assembly of the Genome of the Entomopathogenic Nematode Steinernema carpocapsae Identifies the X-Chromosome.</title>
        <authorList>
            <person name="Serra L."/>
            <person name="Macchietto M."/>
            <person name="Macias-Munoz A."/>
            <person name="McGill C.J."/>
            <person name="Rodriguez I.M."/>
            <person name="Rodriguez B."/>
            <person name="Murad R."/>
            <person name="Mortazavi A."/>
        </authorList>
    </citation>
    <scope>NUCLEOTIDE SEQUENCE [LARGE SCALE GENOMIC DNA]</scope>
    <source>
        <strain evidence="2 3">ALL</strain>
    </source>
</reference>
<feature type="transmembrane region" description="Helical" evidence="1">
    <location>
        <begin position="12"/>
        <end position="31"/>
    </location>
</feature>
<feature type="transmembrane region" description="Helical" evidence="1">
    <location>
        <begin position="142"/>
        <end position="167"/>
    </location>
</feature>
<keyword evidence="1" id="KW-0812">Transmembrane</keyword>
<dbReference type="EMBL" id="AZBU02000011">
    <property type="protein sequence ID" value="TKR60642.1"/>
    <property type="molecule type" value="Genomic_DNA"/>
</dbReference>
<feature type="transmembrane region" description="Helical" evidence="1">
    <location>
        <begin position="107"/>
        <end position="130"/>
    </location>
</feature>
<gene>
    <name evidence="2" type="ORF">L596_027860</name>
</gene>
<keyword evidence="3" id="KW-1185">Reference proteome</keyword>
<evidence type="ECO:0000313" key="3">
    <source>
        <dbReference type="Proteomes" id="UP000298663"/>
    </source>
</evidence>
<evidence type="ECO:0000256" key="1">
    <source>
        <dbReference type="SAM" id="Phobius"/>
    </source>
</evidence>
<keyword evidence="1" id="KW-1133">Transmembrane helix</keyword>
<feature type="transmembrane region" description="Helical" evidence="1">
    <location>
        <begin position="187"/>
        <end position="208"/>
    </location>
</feature>